<dbReference type="OrthoDB" id="543511at2759"/>
<dbReference type="SUPFAM" id="SSF51182">
    <property type="entry name" value="RmlC-like cupins"/>
    <property type="match status" value="1"/>
</dbReference>
<dbReference type="PANTHER" id="PTHR12918:SF1">
    <property type="entry name" value="CYSTEINE DIOXYGENASE TYPE 1"/>
    <property type="match status" value="1"/>
</dbReference>
<dbReference type="Pfam" id="PF05995">
    <property type="entry name" value="CDO_I"/>
    <property type="match status" value="1"/>
</dbReference>
<comment type="cofactor">
    <cofactor evidence="9">
        <name>Fe cation</name>
        <dbReference type="ChEBI" id="CHEBI:24875"/>
    </cofactor>
    <text evidence="9">Binds 1 Fe cation per subunit.</text>
</comment>
<gene>
    <name evidence="11" type="ORF">HYH02_000231</name>
</gene>
<proteinExistence type="inferred from homology"/>
<dbReference type="InterPro" id="IPR010300">
    <property type="entry name" value="CDO_1"/>
</dbReference>
<sequence>MSPVTIFNMPITEDGVVIVDRKQLVDAAEHKHACASPALPEGTTCAAAAPAPPATASAPNSMPELLKALQQAIDEEKATGQVAINAVDQTPESTARLSARVQALLSAYTSSNSGDWQRYAMFNDIHYVRNLVESNDDFELIVLCWSRGQVSRVHNHANAHCWLAVLDGEMRETQFQRAPAPPGCPAPDAEDAERDGSTVYVEPTKVSDMRVGDAGYINDSLALHNVGCYMPALAPGEQGPRGGVTLHCYAPPIRRVKIYEDSKVTERVPGYYSKGGERV</sequence>
<dbReference type="FunFam" id="2.60.120.10:FF:000335">
    <property type="entry name" value="Cysteine dioxygenase"/>
    <property type="match status" value="1"/>
</dbReference>
<keyword evidence="12" id="KW-1185">Reference proteome</keyword>
<keyword evidence="3 8" id="KW-0479">Metal-binding</keyword>
<dbReference type="GO" id="GO:0008198">
    <property type="term" value="F:ferrous iron binding"/>
    <property type="evidence" value="ECO:0007669"/>
    <property type="project" value="TreeGrafter"/>
</dbReference>
<evidence type="ECO:0000256" key="8">
    <source>
        <dbReference type="PIRSR" id="PIRSR610300-51"/>
    </source>
</evidence>
<dbReference type="Gene3D" id="2.60.120.10">
    <property type="entry name" value="Jelly Rolls"/>
    <property type="match status" value="1"/>
</dbReference>
<feature type="region of interest" description="Disordered" evidence="10">
    <location>
        <begin position="176"/>
        <end position="197"/>
    </location>
</feature>
<feature type="binding site" evidence="8">
    <location>
        <position position="156"/>
    </location>
    <ligand>
        <name>Fe cation</name>
        <dbReference type="ChEBI" id="CHEBI:24875"/>
        <note>catalytic</note>
    </ligand>
</feature>
<dbReference type="AlphaFoldDB" id="A0A836B7Y6"/>
<comment type="catalytic activity">
    <reaction evidence="9">
        <text>L-cysteine + O2 = 3-sulfino-L-alanine + H(+)</text>
        <dbReference type="Rhea" id="RHEA:20441"/>
        <dbReference type="ChEBI" id="CHEBI:15378"/>
        <dbReference type="ChEBI" id="CHEBI:15379"/>
        <dbReference type="ChEBI" id="CHEBI:35235"/>
        <dbReference type="ChEBI" id="CHEBI:61085"/>
        <dbReference type="EC" id="1.13.11.20"/>
    </reaction>
</comment>
<keyword evidence="7" id="KW-0883">Thioether bond</keyword>
<dbReference type="EMBL" id="JAEHOD010000012">
    <property type="protein sequence ID" value="KAG2450128.1"/>
    <property type="molecule type" value="Genomic_DNA"/>
</dbReference>
<evidence type="ECO:0000256" key="1">
    <source>
        <dbReference type="ARBA" id="ARBA00006622"/>
    </source>
</evidence>
<protein>
    <recommendedName>
        <fullName evidence="2 9">Cysteine dioxygenase</fullName>
        <ecNumber evidence="2 9">1.13.11.20</ecNumber>
    </recommendedName>
</protein>
<evidence type="ECO:0000256" key="3">
    <source>
        <dbReference type="ARBA" id="ARBA00022723"/>
    </source>
</evidence>
<feature type="binding site" evidence="8">
    <location>
        <position position="154"/>
    </location>
    <ligand>
        <name>Fe cation</name>
        <dbReference type="ChEBI" id="CHEBI:24875"/>
        <note>catalytic</note>
    </ligand>
</feature>
<dbReference type="EC" id="1.13.11.20" evidence="2 9"/>
<comment type="similarity">
    <text evidence="1 9">Belongs to the cysteine dioxygenase family.</text>
</comment>
<comment type="caution">
    <text evidence="11">The sequence shown here is derived from an EMBL/GenBank/DDBJ whole genome shotgun (WGS) entry which is preliminary data.</text>
</comment>
<evidence type="ECO:0000256" key="9">
    <source>
        <dbReference type="RuleBase" id="RU366010"/>
    </source>
</evidence>
<accession>A0A836B7Y6</accession>
<organism evidence="11 12">
    <name type="scientific">Chlamydomonas schloesseri</name>
    <dbReference type="NCBI Taxonomy" id="2026947"/>
    <lineage>
        <taxon>Eukaryota</taxon>
        <taxon>Viridiplantae</taxon>
        <taxon>Chlorophyta</taxon>
        <taxon>core chlorophytes</taxon>
        <taxon>Chlorophyceae</taxon>
        <taxon>CS clade</taxon>
        <taxon>Chlamydomonadales</taxon>
        <taxon>Chlamydomonadaceae</taxon>
        <taxon>Chlamydomonas</taxon>
    </lineage>
</organism>
<dbReference type="GO" id="GO:0019448">
    <property type="term" value="P:L-cysteine catabolic process"/>
    <property type="evidence" value="ECO:0007669"/>
    <property type="project" value="TreeGrafter"/>
</dbReference>
<name>A0A836B7Y6_9CHLO</name>
<evidence type="ECO:0000256" key="6">
    <source>
        <dbReference type="ARBA" id="ARBA00023004"/>
    </source>
</evidence>
<dbReference type="InterPro" id="IPR014710">
    <property type="entry name" value="RmlC-like_jellyroll"/>
</dbReference>
<evidence type="ECO:0000256" key="2">
    <source>
        <dbReference type="ARBA" id="ARBA00013133"/>
    </source>
</evidence>
<keyword evidence="4 9" id="KW-0223">Dioxygenase</keyword>
<keyword evidence="5 9" id="KW-0560">Oxidoreductase</keyword>
<dbReference type="InterPro" id="IPR011051">
    <property type="entry name" value="RmlC_Cupin_sf"/>
</dbReference>
<reference evidence="11" key="1">
    <citation type="journal article" date="2020" name="bioRxiv">
        <title>Comparative genomics of Chlamydomonas.</title>
        <authorList>
            <person name="Craig R.J."/>
            <person name="Hasan A.R."/>
            <person name="Ness R.W."/>
            <person name="Keightley P.D."/>
        </authorList>
    </citation>
    <scope>NUCLEOTIDE SEQUENCE</scope>
    <source>
        <strain evidence="11">CCAP 11/173</strain>
    </source>
</reference>
<evidence type="ECO:0000256" key="4">
    <source>
        <dbReference type="ARBA" id="ARBA00022964"/>
    </source>
</evidence>
<evidence type="ECO:0000313" key="12">
    <source>
        <dbReference type="Proteomes" id="UP000613740"/>
    </source>
</evidence>
<evidence type="ECO:0000256" key="10">
    <source>
        <dbReference type="SAM" id="MobiDB-lite"/>
    </source>
</evidence>
<evidence type="ECO:0000256" key="5">
    <source>
        <dbReference type="ARBA" id="ARBA00023002"/>
    </source>
</evidence>
<dbReference type="CDD" id="cd10548">
    <property type="entry name" value="cupin_CDO"/>
    <property type="match status" value="1"/>
</dbReference>
<dbReference type="Proteomes" id="UP000613740">
    <property type="component" value="Unassembled WGS sequence"/>
</dbReference>
<feature type="cross-link" description="3'-(S-cysteinyl)-tyrosine (Cys-Tyr)" evidence="7">
    <location>
        <begin position="161"/>
        <end position="249"/>
    </location>
</feature>
<feature type="binding site" evidence="8">
    <location>
        <position position="224"/>
    </location>
    <ligand>
        <name>Fe cation</name>
        <dbReference type="ChEBI" id="CHEBI:24875"/>
        <note>catalytic</note>
    </ligand>
</feature>
<evidence type="ECO:0000313" key="11">
    <source>
        <dbReference type="EMBL" id="KAG2450128.1"/>
    </source>
</evidence>
<evidence type="ECO:0000256" key="7">
    <source>
        <dbReference type="PIRSR" id="PIRSR610300-50"/>
    </source>
</evidence>
<keyword evidence="6 8" id="KW-0408">Iron</keyword>
<dbReference type="GO" id="GO:0017172">
    <property type="term" value="F:cysteine dioxygenase activity"/>
    <property type="evidence" value="ECO:0007669"/>
    <property type="project" value="UniProtKB-UniRule"/>
</dbReference>
<dbReference type="PANTHER" id="PTHR12918">
    <property type="entry name" value="CYSTEINE DIOXYGENASE"/>
    <property type="match status" value="1"/>
</dbReference>